<name>A0ABS2YUS9_POLSE</name>
<reference evidence="17" key="1">
    <citation type="journal article" date="2021" name="Cell">
        <title>Tracing the genetic footprints of vertebrate landing in non-teleost ray-finned fishes.</title>
        <authorList>
            <person name="Bi X."/>
            <person name="Wang K."/>
            <person name="Yang L."/>
            <person name="Pan H."/>
            <person name="Jiang H."/>
            <person name="Wei Q."/>
            <person name="Fang M."/>
            <person name="Yu H."/>
            <person name="Zhu C."/>
            <person name="Cai Y."/>
            <person name="He Y."/>
            <person name="Gan X."/>
            <person name="Zeng H."/>
            <person name="Yu D."/>
            <person name="Zhu Y."/>
            <person name="Jiang H."/>
            <person name="Qiu Q."/>
            <person name="Yang H."/>
            <person name="Zhang Y.E."/>
            <person name="Wang W."/>
            <person name="Zhu M."/>
            <person name="He S."/>
            <person name="Zhang G."/>
        </authorList>
    </citation>
    <scope>NUCLEOTIDE SEQUENCE</scope>
    <source>
        <strain evidence="17">Bchr_001</strain>
    </source>
</reference>
<protein>
    <recommendedName>
        <fullName evidence="5">NADH dehydrogenase [ubiquinone] 1 beta subcomplex subunit 4</fullName>
    </recommendedName>
    <alternativeName>
        <fullName evidence="14">Complex I-B15</fullName>
    </alternativeName>
    <alternativeName>
        <fullName evidence="15">NADH-ubiquinone oxidoreductase B15 subunit</fullName>
    </alternativeName>
</protein>
<comment type="subcellular location">
    <subcellularLocation>
        <location evidence="2">Mitochondrion inner membrane</location>
        <topology evidence="2">Single-pass membrane protein</topology>
        <orientation evidence="2">Matrix side</orientation>
    </subcellularLocation>
</comment>
<evidence type="ECO:0000256" key="11">
    <source>
        <dbReference type="ARBA" id="ARBA00022989"/>
    </source>
</evidence>
<keyword evidence="10" id="KW-0249">Electron transport</keyword>
<evidence type="ECO:0000256" key="10">
    <source>
        <dbReference type="ARBA" id="ARBA00022982"/>
    </source>
</evidence>
<evidence type="ECO:0000256" key="7">
    <source>
        <dbReference type="ARBA" id="ARBA00022660"/>
    </source>
</evidence>
<evidence type="ECO:0000256" key="3">
    <source>
        <dbReference type="ARBA" id="ARBA00007260"/>
    </source>
</evidence>
<evidence type="ECO:0000256" key="16">
    <source>
        <dbReference type="SAM" id="Phobius"/>
    </source>
</evidence>
<evidence type="ECO:0000313" key="17">
    <source>
        <dbReference type="EMBL" id="MBN3289732.1"/>
    </source>
</evidence>
<keyword evidence="12" id="KW-0496">Mitochondrion</keyword>
<gene>
    <name evidence="17" type="primary">Ndufb4</name>
    <name evidence="17" type="ORF">GTO92_0018603</name>
</gene>
<keyword evidence="6" id="KW-0813">Transport</keyword>
<evidence type="ECO:0000256" key="5">
    <source>
        <dbReference type="ARBA" id="ARBA00018681"/>
    </source>
</evidence>
<feature type="transmembrane region" description="Helical" evidence="16">
    <location>
        <begin position="85"/>
        <end position="103"/>
    </location>
</feature>
<evidence type="ECO:0000256" key="15">
    <source>
        <dbReference type="ARBA" id="ARBA00030987"/>
    </source>
</evidence>
<evidence type="ECO:0000256" key="13">
    <source>
        <dbReference type="ARBA" id="ARBA00023136"/>
    </source>
</evidence>
<dbReference type="Proteomes" id="UP001166052">
    <property type="component" value="Unassembled WGS sequence"/>
</dbReference>
<evidence type="ECO:0000256" key="1">
    <source>
        <dbReference type="ARBA" id="ARBA00003195"/>
    </source>
</evidence>
<dbReference type="PANTHER" id="PTHR15469">
    <property type="entry name" value="NADH-UBIQUINONE OXIDOREDUCTASE B15 SUBUNIT"/>
    <property type="match status" value="1"/>
</dbReference>
<evidence type="ECO:0000256" key="8">
    <source>
        <dbReference type="ARBA" id="ARBA00022692"/>
    </source>
</evidence>
<sequence>MADYKEAPLATRPITLERGEYFDLSLEKRRAEEERLAVRARLKREYQIQLNNPHRKTVIEDPALTRWTYARANVYPNFRPTPKTSFLGAMCTITPLLFWYYVFKTDRVSTLWKGGRDCIKWNIHAI</sequence>
<keyword evidence="18" id="KW-1185">Reference proteome</keyword>
<comment type="function">
    <text evidence="1">Accessory subunit of the mitochondrial membrane respiratory chain NADH dehydrogenase (Complex I), that is believed not to be involved in catalysis. Complex I functions in the transfer of electrons from NADH to the respiratory chain. The immediate electron acceptor for the enzyme is believed to be ubiquinone.</text>
</comment>
<comment type="similarity">
    <text evidence="3">Belongs to the complex I NDUFB4 subunit family.</text>
</comment>
<proteinExistence type="inferred from homology"/>
<keyword evidence="8 16" id="KW-0812">Transmembrane</keyword>
<dbReference type="Pfam" id="PF07225">
    <property type="entry name" value="NDUF_B4"/>
    <property type="match status" value="1"/>
</dbReference>
<comment type="caution">
    <text evidence="17">The sequence shown here is derived from an EMBL/GenBank/DDBJ whole genome shotgun (WGS) entry which is preliminary data.</text>
</comment>
<evidence type="ECO:0000256" key="4">
    <source>
        <dbReference type="ARBA" id="ARBA00011533"/>
    </source>
</evidence>
<evidence type="ECO:0000256" key="6">
    <source>
        <dbReference type="ARBA" id="ARBA00022448"/>
    </source>
</evidence>
<evidence type="ECO:0000313" key="18">
    <source>
        <dbReference type="Proteomes" id="UP001166052"/>
    </source>
</evidence>
<dbReference type="InterPro" id="IPR009866">
    <property type="entry name" value="NADH_UbQ_OxRdtase_NDUFB4_su"/>
</dbReference>
<dbReference type="PANTHER" id="PTHR15469:SF0">
    <property type="entry name" value="NADH DEHYDROGENASE [UBIQUINONE] 1 BETA SUBCOMPLEX SUBUNIT 4"/>
    <property type="match status" value="1"/>
</dbReference>
<evidence type="ECO:0000256" key="12">
    <source>
        <dbReference type="ARBA" id="ARBA00023128"/>
    </source>
</evidence>
<evidence type="ECO:0000256" key="2">
    <source>
        <dbReference type="ARBA" id="ARBA00004298"/>
    </source>
</evidence>
<keyword evidence="11 16" id="KW-1133">Transmembrane helix</keyword>
<accession>A0ABS2YUS9</accession>
<keyword evidence="13 16" id="KW-0472">Membrane</keyword>
<comment type="subunit">
    <text evidence="4">Complex I is composed of 45 different subunits.</text>
</comment>
<keyword evidence="7" id="KW-0679">Respiratory chain</keyword>
<organism evidence="17 18">
    <name type="scientific">Polypterus senegalus</name>
    <name type="common">Senegal bichir</name>
    <dbReference type="NCBI Taxonomy" id="55291"/>
    <lineage>
        <taxon>Eukaryota</taxon>
        <taxon>Metazoa</taxon>
        <taxon>Chordata</taxon>
        <taxon>Craniata</taxon>
        <taxon>Vertebrata</taxon>
        <taxon>Euteleostomi</taxon>
        <taxon>Actinopterygii</taxon>
        <taxon>Polypteriformes</taxon>
        <taxon>Polypteridae</taxon>
        <taxon>Polypterus</taxon>
    </lineage>
</organism>
<evidence type="ECO:0000256" key="14">
    <source>
        <dbReference type="ARBA" id="ARBA00030212"/>
    </source>
</evidence>
<dbReference type="EMBL" id="JAAWVN010004566">
    <property type="protein sequence ID" value="MBN3289732.1"/>
    <property type="molecule type" value="Genomic_DNA"/>
</dbReference>
<feature type="non-terminal residue" evidence="17">
    <location>
        <position position="1"/>
    </location>
</feature>
<evidence type="ECO:0000256" key="9">
    <source>
        <dbReference type="ARBA" id="ARBA00022792"/>
    </source>
</evidence>
<keyword evidence="9" id="KW-0999">Mitochondrion inner membrane</keyword>
<feature type="non-terminal residue" evidence="17">
    <location>
        <position position="126"/>
    </location>
</feature>